<accession>A0AAV1RQ53</accession>
<evidence type="ECO:0000313" key="1">
    <source>
        <dbReference type="EMBL" id="CAK7337667.1"/>
    </source>
</evidence>
<dbReference type="Proteomes" id="UP001314170">
    <property type="component" value="Unassembled WGS sequence"/>
</dbReference>
<dbReference type="AlphaFoldDB" id="A0AAV1RQ53"/>
<proteinExistence type="predicted"/>
<comment type="caution">
    <text evidence="1">The sequence shown here is derived from an EMBL/GenBank/DDBJ whole genome shotgun (WGS) entry which is preliminary data.</text>
</comment>
<protein>
    <recommendedName>
        <fullName evidence="3">Endonuclease/exonuclease/phosphatase domain-containing protein</fullName>
    </recommendedName>
</protein>
<dbReference type="EMBL" id="CAWUPB010001108">
    <property type="protein sequence ID" value="CAK7337667.1"/>
    <property type="molecule type" value="Genomic_DNA"/>
</dbReference>
<keyword evidence="2" id="KW-1185">Reference proteome</keyword>
<evidence type="ECO:0000313" key="2">
    <source>
        <dbReference type="Proteomes" id="UP001314170"/>
    </source>
</evidence>
<organism evidence="1 2">
    <name type="scientific">Dovyalis caffra</name>
    <dbReference type="NCBI Taxonomy" id="77055"/>
    <lineage>
        <taxon>Eukaryota</taxon>
        <taxon>Viridiplantae</taxon>
        <taxon>Streptophyta</taxon>
        <taxon>Embryophyta</taxon>
        <taxon>Tracheophyta</taxon>
        <taxon>Spermatophyta</taxon>
        <taxon>Magnoliopsida</taxon>
        <taxon>eudicotyledons</taxon>
        <taxon>Gunneridae</taxon>
        <taxon>Pentapetalae</taxon>
        <taxon>rosids</taxon>
        <taxon>fabids</taxon>
        <taxon>Malpighiales</taxon>
        <taxon>Salicaceae</taxon>
        <taxon>Flacourtieae</taxon>
        <taxon>Dovyalis</taxon>
    </lineage>
</organism>
<reference evidence="1 2" key="1">
    <citation type="submission" date="2024-01" db="EMBL/GenBank/DDBJ databases">
        <authorList>
            <person name="Waweru B."/>
        </authorList>
    </citation>
    <scope>NUCLEOTIDE SEQUENCE [LARGE SCALE GENOMIC DNA]</scope>
</reference>
<gene>
    <name evidence="1" type="ORF">DCAF_LOCUS12705</name>
</gene>
<sequence>MLGVYAISDINIRCSRLFDVVSILNSINGPFSLMGNFNDILSFMEKQGGQFGEAWSFELPLEMVYHLDFIGSDHKPLLLDSQGSSRRIIRRAWNLEVMGSKWYKVLKRIRERRMQILDWRKKANVNSRKQIEEARAHLTGLMAWLEGFSFDRVDVLDAEIKLKKAWLEEEKYWRTKSRN</sequence>
<name>A0AAV1RQ53_9ROSI</name>
<evidence type="ECO:0008006" key="3">
    <source>
        <dbReference type="Google" id="ProtNLM"/>
    </source>
</evidence>